<keyword evidence="3" id="KW-1185">Reference proteome</keyword>
<feature type="transmembrane region" description="Helical" evidence="1">
    <location>
        <begin position="54"/>
        <end position="74"/>
    </location>
</feature>
<dbReference type="PATRIC" id="fig|1078020.3.peg.4468"/>
<dbReference type="Proteomes" id="UP000004915">
    <property type="component" value="Unassembled WGS sequence"/>
</dbReference>
<gene>
    <name evidence="2" type="ORF">KEK_22604</name>
</gene>
<keyword evidence="1" id="KW-0472">Membrane</keyword>
<sequence length="150" mass="16591">MAAYETHPEMRPYLYGEIAKALARVLWAGMLLAIPLLIVLAAPEEGLNGSWATIAPRVIAATGTVASVAVIVWVMRTVPDRLLRSMLRRYRIVSARLVFVIVAVFLGVTVTIFGKTPVTLSLALPLLIIGLFVLRWMGPFRISDRIVRHD</sequence>
<dbReference type="EMBL" id="AGVE01000055">
    <property type="protein sequence ID" value="EHI10612.1"/>
    <property type="molecule type" value="Genomic_DNA"/>
</dbReference>
<reference evidence="2 3" key="1">
    <citation type="submission" date="2011-11" db="EMBL/GenBank/DDBJ databases">
        <authorList>
            <consortium name="Tuberculosis Structural Genomics Consortium"/>
            <person name="Ioerger T.R."/>
        </authorList>
    </citation>
    <scope>NUCLEOTIDE SEQUENCE [LARGE SCALE GENOMIC DNA]</scope>
    <source>
        <strain evidence="3">ATCC 19527 / DSM 44167 / CIP 105390 / JCM 6362 / NCTC 10409 / 316</strain>
    </source>
</reference>
<feature type="transmembrane region" description="Helical" evidence="1">
    <location>
        <begin position="95"/>
        <end position="114"/>
    </location>
</feature>
<dbReference type="AlphaFoldDB" id="G7CNC3"/>
<feature type="transmembrane region" description="Helical" evidence="1">
    <location>
        <begin position="120"/>
        <end position="138"/>
    </location>
</feature>
<name>G7CNC3_MYCT3</name>
<keyword evidence="1" id="KW-1133">Transmembrane helix</keyword>
<evidence type="ECO:0008006" key="4">
    <source>
        <dbReference type="Google" id="ProtNLM"/>
    </source>
</evidence>
<proteinExistence type="predicted"/>
<organism evidence="2 3">
    <name type="scientific">Mycolicibacterium thermoresistibile (strain ATCC 19527 / DSM 44167 / CIP 105390 / JCM 6362 / NCTC 10409 / 316)</name>
    <name type="common">Mycobacterium thermoresistibile</name>
    <dbReference type="NCBI Taxonomy" id="1078020"/>
    <lineage>
        <taxon>Bacteria</taxon>
        <taxon>Bacillati</taxon>
        <taxon>Actinomycetota</taxon>
        <taxon>Actinomycetes</taxon>
        <taxon>Mycobacteriales</taxon>
        <taxon>Mycobacteriaceae</taxon>
        <taxon>Mycolicibacterium</taxon>
    </lineage>
</organism>
<comment type="caution">
    <text evidence="2">The sequence shown here is derived from an EMBL/GenBank/DDBJ whole genome shotgun (WGS) entry which is preliminary data.</text>
</comment>
<evidence type="ECO:0000256" key="1">
    <source>
        <dbReference type="SAM" id="Phobius"/>
    </source>
</evidence>
<evidence type="ECO:0000313" key="2">
    <source>
        <dbReference type="EMBL" id="EHI10612.1"/>
    </source>
</evidence>
<protein>
    <recommendedName>
        <fullName evidence="4">Transmembrane protein</fullName>
    </recommendedName>
</protein>
<feature type="transmembrane region" description="Helical" evidence="1">
    <location>
        <begin position="21"/>
        <end position="42"/>
    </location>
</feature>
<accession>G7CNC3</accession>
<evidence type="ECO:0000313" key="3">
    <source>
        <dbReference type="Proteomes" id="UP000004915"/>
    </source>
</evidence>
<keyword evidence="1" id="KW-0812">Transmembrane</keyword>